<evidence type="ECO:0000313" key="3">
    <source>
        <dbReference type="Proteomes" id="UP000224006"/>
    </source>
</evidence>
<dbReference type="KEGG" id="bbes:BESB_044450"/>
<reference evidence="2 3" key="1">
    <citation type="submission" date="2017-09" db="EMBL/GenBank/DDBJ databases">
        <title>Genome sequencing of Besnoitia besnoiti strain Bb-Ger1.</title>
        <authorList>
            <person name="Schares G."/>
            <person name="Venepally P."/>
            <person name="Lorenzi H.A."/>
        </authorList>
    </citation>
    <scope>NUCLEOTIDE SEQUENCE [LARGE SCALE GENOMIC DNA]</scope>
    <source>
        <strain evidence="2 3">Bb-Ger1</strain>
    </source>
</reference>
<accession>A0A2A9MKP1</accession>
<gene>
    <name evidence="2" type="ORF">BESB_044450</name>
</gene>
<keyword evidence="3" id="KW-1185">Reference proteome</keyword>
<dbReference type="RefSeq" id="XP_029220262.1">
    <property type="nucleotide sequence ID" value="XM_029362896.1"/>
</dbReference>
<feature type="region of interest" description="Disordered" evidence="1">
    <location>
        <begin position="93"/>
        <end position="117"/>
    </location>
</feature>
<name>A0A2A9MKP1_BESBE</name>
<organism evidence="2 3">
    <name type="scientific">Besnoitia besnoiti</name>
    <name type="common">Apicomplexan protozoan</name>
    <dbReference type="NCBI Taxonomy" id="94643"/>
    <lineage>
        <taxon>Eukaryota</taxon>
        <taxon>Sar</taxon>
        <taxon>Alveolata</taxon>
        <taxon>Apicomplexa</taxon>
        <taxon>Conoidasida</taxon>
        <taxon>Coccidia</taxon>
        <taxon>Eucoccidiorida</taxon>
        <taxon>Eimeriorina</taxon>
        <taxon>Sarcocystidae</taxon>
        <taxon>Besnoitia</taxon>
    </lineage>
</organism>
<evidence type="ECO:0000256" key="1">
    <source>
        <dbReference type="SAM" id="MobiDB-lite"/>
    </source>
</evidence>
<comment type="caution">
    <text evidence="2">The sequence shown here is derived from an EMBL/GenBank/DDBJ whole genome shotgun (WGS) entry which is preliminary data.</text>
</comment>
<dbReference type="Proteomes" id="UP000224006">
    <property type="component" value="Chromosome III"/>
</dbReference>
<evidence type="ECO:0000313" key="2">
    <source>
        <dbReference type="EMBL" id="PFH36253.1"/>
    </source>
</evidence>
<dbReference type="AlphaFoldDB" id="A0A2A9MKP1"/>
<feature type="compositionally biased region" description="Basic and acidic residues" evidence="1">
    <location>
        <begin position="108"/>
        <end position="117"/>
    </location>
</feature>
<dbReference type="VEuPathDB" id="ToxoDB:BESB_044450"/>
<dbReference type="GeneID" id="40309375"/>
<sequence>MCERVSIYAHGELFVTFNENYTRPQYQCLATCADCQLPFALRDKISGLYRQLKTLEESGESLPGESWTTGDEEEYRRWVKRFDELFRIKERHLGSDGDNRVPGPIRRNKAEKIVHMK</sequence>
<dbReference type="EMBL" id="NWUJ01000003">
    <property type="protein sequence ID" value="PFH36253.1"/>
    <property type="molecule type" value="Genomic_DNA"/>
</dbReference>
<proteinExistence type="predicted"/>
<protein>
    <submittedName>
        <fullName evidence="2">Uncharacterized protein</fullName>
    </submittedName>
</protein>